<evidence type="ECO:0000313" key="2">
    <source>
        <dbReference type="Proteomes" id="UP000193218"/>
    </source>
</evidence>
<dbReference type="GeneID" id="33559035"/>
<dbReference type="AlphaFoldDB" id="A0A1Y1U7S7"/>
<comment type="caution">
    <text evidence="1">The sequence shown here is derived from an EMBL/GenBank/DDBJ whole genome shotgun (WGS) entry which is preliminary data.</text>
</comment>
<reference evidence="1 2" key="1">
    <citation type="submission" date="2017-03" db="EMBL/GenBank/DDBJ databases">
        <title>Widespread Adenine N6-methylation of Active Genes in Fungi.</title>
        <authorList>
            <consortium name="DOE Joint Genome Institute"/>
            <person name="Mondo S.J."/>
            <person name="Dannebaum R.O."/>
            <person name="Kuo R.C."/>
            <person name="Louie K.B."/>
            <person name="Bewick A.J."/>
            <person name="Labutti K."/>
            <person name="Haridas S."/>
            <person name="Kuo A."/>
            <person name="Salamov A."/>
            <person name="Ahrendt S.R."/>
            <person name="Lau R."/>
            <person name="Bowen B.P."/>
            <person name="Lipzen A."/>
            <person name="Sullivan W."/>
            <person name="Andreopoulos W.B."/>
            <person name="Clum A."/>
            <person name="Lindquist E."/>
            <person name="Daum C."/>
            <person name="Northen T.R."/>
            <person name="Ramamoorthy G."/>
            <person name="Schmitz R.J."/>
            <person name="Gryganskyi A."/>
            <person name="Culley D."/>
            <person name="Magnuson J."/>
            <person name="James T.Y."/>
            <person name="O'Malley M.A."/>
            <person name="Stajich J.E."/>
            <person name="Spatafora J.W."/>
            <person name="Visel A."/>
            <person name="Grigoriev I.V."/>
        </authorList>
    </citation>
    <scope>NUCLEOTIDE SEQUENCE [LARGE SCALE GENOMIC DNA]</scope>
    <source>
        <strain evidence="1 2">NRRL Y-17943</strain>
    </source>
</reference>
<keyword evidence="2" id="KW-1185">Reference proteome</keyword>
<gene>
    <name evidence="1" type="ORF">BD324DRAFT_639391</name>
</gene>
<proteinExistence type="predicted"/>
<evidence type="ECO:0000313" key="1">
    <source>
        <dbReference type="EMBL" id="ORX33576.1"/>
    </source>
</evidence>
<sequence>MAMRLDSGESQRGRRAVRQLEFTDCTGQGGGKRRDDGTSFFFWEERTTQTNGFARIVCTPSQN</sequence>
<dbReference type="Proteomes" id="UP000193218">
    <property type="component" value="Unassembled WGS sequence"/>
</dbReference>
<organism evidence="1 2">
    <name type="scientific">Kockovaella imperatae</name>
    <dbReference type="NCBI Taxonomy" id="4999"/>
    <lineage>
        <taxon>Eukaryota</taxon>
        <taxon>Fungi</taxon>
        <taxon>Dikarya</taxon>
        <taxon>Basidiomycota</taxon>
        <taxon>Agaricomycotina</taxon>
        <taxon>Tremellomycetes</taxon>
        <taxon>Tremellales</taxon>
        <taxon>Cuniculitremaceae</taxon>
        <taxon>Kockovaella</taxon>
    </lineage>
</organism>
<accession>A0A1Y1U7S7</accession>
<dbReference type="EMBL" id="NBSH01000019">
    <property type="protein sequence ID" value="ORX33576.1"/>
    <property type="molecule type" value="Genomic_DNA"/>
</dbReference>
<dbReference type="RefSeq" id="XP_021867895.1">
    <property type="nucleotide sequence ID" value="XM_022017226.1"/>
</dbReference>
<name>A0A1Y1U7S7_9TREE</name>
<dbReference type="InParanoid" id="A0A1Y1U7S7"/>
<feature type="non-terminal residue" evidence="1">
    <location>
        <position position="63"/>
    </location>
</feature>
<protein>
    <submittedName>
        <fullName evidence="1">Uncharacterized protein</fullName>
    </submittedName>
</protein>